<proteinExistence type="predicted"/>
<feature type="region of interest" description="Disordered" evidence="6">
    <location>
        <begin position="730"/>
        <end position="751"/>
    </location>
</feature>
<dbReference type="PANTHER" id="PTHR31448">
    <property type="entry name" value="MYOSIN-BINDING PROTEIN 2"/>
    <property type="match status" value="1"/>
</dbReference>
<evidence type="ECO:0000256" key="4">
    <source>
        <dbReference type="ARBA" id="ARBA00023136"/>
    </source>
</evidence>
<feature type="coiled-coil region" evidence="5">
    <location>
        <begin position="553"/>
        <end position="654"/>
    </location>
</feature>
<evidence type="ECO:0000256" key="2">
    <source>
        <dbReference type="ARBA" id="ARBA00022692"/>
    </source>
</evidence>
<dbReference type="Pfam" id="PF04576">
    <property type="entry name" value="Zein-binding"/>
    <property type="match status" value="1"/>
</dbReference>
<evidence type="ECO:0000256" key="1">
    <source>
        <dbReference type="ARBA" id="ARBA00004167"/>
    </source>
</evidence>
<feature type="compositionally biased region" description="Low complexity" evidence="6">
    <location>
        <begin position="664"/>
        <end position="680"/>
    </location>
</feature>
<evidence type="ECO:0000256" key="6">
    <source>
        <dbReference type="SAM" id="MobiDB-lite"/>
    </source>
</evidence>
<dbReference type="PANTHER" id="PTHR31448:SF3">
    <property type="entry name" value="MYOSIN-BINDING PROTEIN 2"/>
    <property type="match status" value="1"/>
</dbReference>
<feature type="coiled-coil region" evidence="5">
    <location>
        <begin position="700"/>
        <end position="727"/>
    </location>
</feature>
<accession>A0A9Q0CP04</accession>
<feature type="domain" description="GTD-binding" evidence="8">
    <location>
        <begin position="547"/>
        <end position="645"/>
    </location>
</feature>
<protein>
    <recommendedName>
        <fullName evidence="8">GTD-binding domain-containing protein</fullName>
    </recommendedName>
</protein>
<dbReference type="Proteomes" id="UP001151287">
    <property type="component" value="Unassembled WGS sequence"/>
</dbReference>
<sequence>MGANKFKASFHRNTPRITRVLIYSLLEWILIVLLLLNGLFSYFISKFASFFGLKPPCVLCSRVDHLFEPDSSRKSYRRYLCHSHKVEVSQLGFCSLHKRLAEAGDMCEDCGSSRPAPGGGGAVLSWMRRSEMGEKDLKCSCCGIALESGFYSPYFLSKPNWGVLDHYALKEDLGKEDAIFEVEEGKIVGFDVLDRISEREIDREAILDGEMKVRNDNHDDSIFEPEEVRRMVPMVLEKDKVTDREFQNENTGKNAHSEVKKENNLVPSSEEEEPLIKLYDSIPDVIGDPSVITVQNLDQNAVENARLTVLELLDSITMIKVHDSSQLPGEEREIRCDNGLAVHDVGPLDIGIVSEEDKNIAYVCEEERPALVEQSSFNALNQEGIEEDNKEDLDISIGSEIAEQEQIEPVLPNTHDLISLSVNQASSTDLEAMVKEQPENSLVSLVDLSSVQVDEPVKGLEPIETERVQSTVQTIDQLLPIKDSDGCREHDGNQSEDETLLETPTHITSEEDMHILQRRLIFDKNVPGPESVDGLSFNSETDLAEPLSIDQLKSALQSERSALRAIYLELEEERSASAIAANQTMAMINRLQEEKAAMQMEALQYQRMMEEQSEYDQEALQMLNELVVKREREKEELEKELEVYKHKVQVLERNIGRGRDSSLGKKSGSESSSSSSSDSLEYGVALENGNDDYAPGEEHLISLESSLDEFEEERKSILEQLKGLEERVFSLEEGSEEDKRSIDESRENGNHCQDYESVGDMLNVPANGSIKHNCQGKSSGFRGKRLLPLFDAVSLENGEETEEENGDYRTAARERMHIQGEVNEVYERLQALEADREFIKHCVKSLKKGDAGLDLLQEILQHLRDLKRLELRETNSGELASLST</sequence>
<evidence type="ECO:0000256" key="5">
    <source>
        <dbReference type="SAM" id="Coils"/>
    </source>
</evidence>
<keyword evidence="2 7" id="KW-0812">Transmembrane</keyword>
<evidence type="ECO:0000313" key="10">
    <source>
        <dbReference type="Proteomes" id="UP001151287"/>
    </source>
</evidence>
<comment type="caution">
    <text evidence="9">The sequence shown here is derived from an EMBL/GenBank/DDBJ whole genome shotgun (WGS) entry which is preliminary data.</text>
</comment>
<dbReference type="InterPro" id="IPR039306">
    <property type="entry name" value="MYOB"/>
</dbReference>
<comment type="subcellular location">
    <subcellularLocation>
        <location evidence="1">Membrane</location>
        <topology evidence="1">Single-pass membrane protein</topology>
    </subcellularLocation>
</comment>
<dbReference type="PROSITE" id="PS51775">
    <property type="entry name" value="GTD_BINDING"/>
    <property type="match status" value="1"/>
</dbReference>
<dbReference type="OrthoDB" id="1888939at2759"/>
<dbReference type="GO" id="GO:0080115">
    <property type="term" value="F:myosin XI tail binding"/>
    <property type="evidence" value="ECO:0007669"/>
    <property type="project" value="UniProtKB-ARBA"/>
</dbReference>
<keyword evidence="3 7" id="KW-1133">Transmembrane helix</keyword>
<name>A0A9Q0CP04_9POAL</name>
<keyword evidence="5" id="KW-0175">Coiled coil</keyword>
<evidence type="ECO:0000259" key="8">
    <source>
        <dbReference type="PROSITE" id="PS51775"/>
    </source>
</evidence>
<dbReference type="EMBL" id="JAMQYH010000002">
    <property type="protein sequence ID" value="KAJ1697308.1"/>
    <property type="molecule type" value="Genomic_DNA"/>
</dbReference>
<feature type="region of interest" description="Disordered" evidence="6">
    <location>
        <begin position="656"/>
        <end position="680"/>
    </location>
</feature>
<keyword evidence="10" id="KW-1185">Reference proteome</keyword>
<feature type="region of interest" description="Disordered" evidence="6">
    <location>
        <begin position="244"/>
        <end position="272"/>
    </location>
</feature>
<reference evidence="9" key="1">
    <citation type="journal article" date="2022" name="Cell">
        <title>Repeat-based holocentromeres influence genome architecture and karyotype evolution.</title>
        <authorList>
            <person name="Hofstatter P.G."/>
            <person name="Thangavel G."/>
            <person name="Lux T."/>
            <person name="Neumann P."/>
            <person name="Vondrak T."/>
            <person name="Novak P."/>
            <person name="Zhang M."/>
            <person name="Costa L."/>
            <person name="Castellani M."/>
            <person name="Scott A."/>
            <person name="Toegelov H."/>
            <person name="Fuchs J."/>
            <person name="Mata-Sucre Y."/>
            <person name="Dias Y."/>
            <person name="Vanzela A.L.L."/>
            <person name="Huettel B."/>
            <person name="Almeida C.C.S."/>
            <person name="Simkova H."/>
            <person name="Souza G."/>
            <person name="Pedrosa-Harand A."/>
            <person name="Macas J."/>
            <person name="Mayer K.F.X."/>
            <person name="Houben A."/>
            <person name="Marques A."/>
        </authorList>
    </citation>
    <scope>NUCLEOTIDE SEQUENCE</scope>
    <source>
        <strain evidence="9">RhyBre1mFocal</strain>
    </source>
</reference>
<dbReference type="InterPro" id="IPR007656">
    <property type="entry name" value="GTD-bd"/>
</dbReference>
<organism evidence="9 10">
    <name type="scientific">Rhynchospora breviuscula</name>
    <dbReference type="NCBI Taxonomy" id="2022672"/>
    <lineage>
        <taxon>Eukaryota</taxon>
        <taxon>Viridiplantae</taxon>
        <taxon>Streptophyta</taxon>
        <taxon>Embryophyta</taxon>
        <taxon>Tracheophyta</taxon>
        <taxon>Spermatophyta</taxon>
        <taxon>Magnoliopsida</taxon>
        <taxon>Liliopsida</taxon>
        <taxon>Poales</taxon>
        <taxon>Cyperaceae</taxon>
        <taxon>Cyperoideae</taxon>
        <taxon>Rhynchosporeae</taxon>
        <taxon>Rhynchospora</taxon>
    </lineage>
</organism>
<evidence type="ECO:0000256" key="7">
    <source>
        <dbReference type="SAM" id="Phobius"/>
    </source>
</evidence>
<feature type="transmembrane region" description="Helical" evidence="7">
    <location>
        <begin position="20"/>
        <end position="44"/>
    </location>
</feature>
<dbReference type="AlphaFoldDB" id="A0A9Q0CP04"/>
<keyword evidence="4 7" id="KW-0472">Membrane</keyword>
<evidence type="ECO:0000256" key="3">
    <source>
        <dbReference type="ARBA" id="ARBA00022989"/>
    </source>
</evidence>
<evidence type="ECO:0000313" key="9">
    <source>
        <dbReference type="EMBL" id="KAJ1697308.1"/>
    </source>
</evidence>
<gene>
    <name evidence="9" type="ORF">LUZ63_005820</name>
</gene>
<dbReference type="GO" id="GO:0016020">
    <property type="term" value="C:membrane"/>
    <property type="evidence" value="ECO:0007669"/>
    <property type="project" value="UniProtKB-SubCell"/>
</dbReference>
<feature type="compositionally biased region" description="Basic and acidic residues" evidence="6">
    <location>
        <begin position="737"/>
        <end position="749"/>
    </location>
</feature>